<gene>
    <name evidence="10" type="ORF">B296_00043007</name>
</gene>
<dbReference type="GO" id="GO:0003677">
    <property type="term" value="F:DNA binding"/>
    <property type="evidence" value="ECO:0007669"/>
    <property type="project" value="UniProtKB-KW"/>
</dbReference>
<keyword evidence="2" id="KW-0677">Repeat</keyword>
<proteinExistence type="predicted"/>
<reference evidence="10 11" key="1">
    <citation type="journal article" date="2014" name="Agronomy (Basel)">
        <title>A Draft Genome Sequence for Ensete ventricosum, the Drought-Tolerant Tree Against Hunger.</title>
        <authorList>
            <person name="Harrison J."/>
            <person name="Moore K.A."/>
            <person name="Paszkiewicz K."/>
            <person name="Jones T."/>
            <person name="Grant M."/>
            <person name="Ambacheew D."/>
            <person name="Muzemil S."/>
            <person name="Studholme D.J."/>
        </authorList>
    </citation>
    <scope>NUCLEOTIDE SEQUENCE [LARGE SCALE GENOMIC DNA]</scope>
</reference>
<evidence type="ECO:0000256" key="7">
    <source>
        <dbReference type="SAM" id="MobiDB-lite"/>
    </source>
</evidence>
<feature type="region of interest" description="Disordered" evidence="7">
    <location>
        <begin position="1"/>
        <end position="34"/>
    </location>
</feature>
<feature type="domain" description="Myb-like" evidence="8">
    <location>
        <begin position="64"/>
        <end position="116"/>
    </location>
</feature>
<feature type="domain" description="HTH myb-type" evidence="9">
    <location>
        <begin position="174"/>
        <end position="204"/>
    </location>
</feature>
<protein>
    <recommendedName>
        <fullName evidence="12">HTH myb-type domain-containing protein</fullName>
    </recommendedName>
</protein>
<dbReference type="FunFam" id="1.10.10.60:FF:000047">
    <property type="entry name" value="Myb transcription factor"/>
    <property type="match status" value="1"/>
</dbReference>
<evidence type="ECO:0000256" key="5">
    <source>
        <dbReference type="ARBA" id="ARBA00023163"/>
    </source>
</evidence>
<feature type="region of interest" description="Disordered" evidence="7">
    <location>
        <begin position="212"/>
        <end position="242"/>
    </location>
</feature>
<evidence type="ECO:0000256" key="3">
    <source>
        <dbReference type="ARBA" id="ARBA00023015"/>
    </source>
</evidence>
<evidence type="ECO:0000256" key="6">
    <source>
        <dbReference type="ARBA" id="ARBA00023242"/>
    </source>
</evidence>
<dbReference type="SMART" id="SM00717">
    <property type="entry name" value="SANT"/>
    <property type="match status" value="2"/>
</dbReference>
<dbReference type="AlphaFoldDB" id="A0A426Y3Q0"/>
<keyword evidence="6" id="KW-0539">Nucleus</keyword>
<dbReference type="InterPro" id="IPR009057">
    <property type="entry name" value="Homeodomain-like_sf"/>
</dbReference>
<name>A0A426Y3Q0_ENSVE</name>
<dbReference type="CDD" id="cd00167">
    <property type="entry name" value="SANT"/>
    <property type="match status" value="2"/>
</dbReference>
<feature type="region of interest" description="Disordered" evidence="7">
    <location>
        <begin position="469"/>
        <end position="494"/>
    </location>
</feature>
<evidence type="ECO:0000259" key="9">
    <source>
        <dbReference type="PROSITE" id="PS51294"/>
    </source>
</evidence>
<dbReference type="InterPro" id="IPR051953">
    <property type="entry name" value="Plant_SW-associated_TFs"/>
</dbReference>
<feature type="domain" description="Myb-like" evidence="8">
    <location>
        <begin position="117"/>
        <end position="200"/>
    </location>
</feature>
<keyword evidence="4" id="KW-0238">DNA-binding</keyword>
<evidence type="ECO:0008006" key="12">
    <source>
        <dbReference type="Google" id="ProtNLM"/>
    </source>
</evidence>
<dbReference type="Pfam" id="PF00249">
    <property type="entry name" value="Myb_DNA-binding"/>
    <property type="match status" value="2"/>
</dbReference>
<feature type="compositionally biased region" description="Polar residues" evidence="7">
    <location>
        <begin position="231"/>
        <end position="241"/>
    </location>
</feature>
<dbReference type="PANTHER" id="PTHR47997:SF75">
    <property type="entry name" value="MYB DOMAIN PROTEIN 55"/>
    <property type="match status" value="1"/>
</dbReference>
<feature type="domain" description="HTH myb-type" evidence="9">
    <location>
        <begin position="64"/>
        <end position="120"/>
    </location>
</feature>
<dbReference type="GO" id="GO:0005634">
    <property type="term" value="C:nucleus"/>
    <property type="evidence" value="ECO:0007669"/>
    <property type="project" value="UniProtKB-SubCell"/>
</dbReference>
<comment type="caution">
    <text evidence="10">The sequence shown here is derived from an EMBL/GenBank/DDBJ whole genome shotgun (WGS) entry which is preliminary data.</text>
</comment>
<feature type="non-terminal residue" evidence="10">
    <location>
        <position position="1"/>
    </location>
</feature>
<evidence type="ECO:0000313" key="10">
    <source>
        <dbReference type="EMBL" id="RRT46260.1"/>
    </source>
</evidence>
<evidence type="ECO:0000256" key="2">
    <source>
        <dbReference type="ARBA" id="ARBA00022737"/>
    </source>
</evidence>
<dbReference type="PROSITE" id="PS50090">
    <property type="entry name" value="MYB_LIKE"/>
    <property type="match status" value="2"/>
</dbReference>
<evidence type="ECO:0000259" key="8">
    <source>
        <dbReference type="PROSITE" id="PS50090"/>
    </source>
</evidence>
<dbReference type="PANTHER" id="PTHR47997">
    <property type="entry name" value="MYB DOMAIN PROTEIN 55"/>
    <property type="match status" value="1"/>
</dbReference>
<keyword evidence="5" id="KW-0804">Transcription</keyword>
<keyword evidence="3" id="KW-0805">Transcription regulation</keyword>
<evidence type="ECO:0000313" key="11">
    <source>
        <dbReference type="Proteomes" id="UP000287651"/>
    </source>
</evidence>
<dbReference type="PROSITE" id="PS51294">
    <property type="entry name" value="HTH_MYB"/>
    <property type="match status" value="2"/>
</dbReference>
<sequence length="494" mass="54756">VLPTLERKKREGERERKGSSAIATTNSEHTHYPFHPHSPKFRLVSEKIPLWFFRQMGGHSCCYKQKLRKGLWSPDEDEKLIKHISKHGHGCWSSVPKQAGLQRCGKSCRLRWINYLRPDLKRGTFSQQEEDLIIQLHAVLGNRYKPLCLFSPSGFHVQRGLAFSDAAFPLFLIANRWSKIAVHLPGRTDNEIKNLWNSCIKKKLRQRGIDPITHEPLAEVDGSGDKAPINSEKNNSGSSGLQIPANAKLTMHVGKSVDESTASKSSSTPTKEFLLDQLLATHESPSTCRSSNPTSYFSLPLLSFAPDYTRGQITSAAPPISSKPLLWSNQTARQLDANPELSCNAMPNILSTLAVDPPICEGGDSVSNWYSGNCSNSRCTSAVNDSGGVMLQSSCSYDSGIFPWSELTPDKDVHVQIGGETEDLRWSEYLHGAFPASSAMPTQSQPLFGDKIKSESQFTFHGFSTWHKTRQLQPQLPPSDTSGNDFQSVSAGFE</sequence>
<comment type="subcellular location">
    <subcellularLocation>
        <location evidence="1">Nucleus</location>
    </subcellularLocation>
</comment>
<dbReference type="SUPFAM" id="SSF46689">
    <property type="entry name" value="Homeodomain-like"/>
    <property type="match status" value="1"/>
</dbReference>
<accession>A0A426Y3Q0</accession>
<dbReference type="Proteomes" id="UP000287651">
    <property type="component" value="Unassembled WGS sequence"/>
</dbReference>
<dbReference type="EMBL" id="AMZH03015302">
    <property type="protein sequence ID" value="RRT46260.1"/>
    <property type="molecule type" value="Genomic_DNA"/>
</dbReference>
<evidence type="ECO:0000256" key="1">
    <source>
        <dbReference type="ARBA" id="ARBA00004123"/>
    </source>
</evidence>
<feature type="compositionally biased region" description="Basic and acidic residues" evidence="7">
    <location>
        <begin position="1"/>
        <end position="18"/>
    </location>
</feature>
<dbReference type="InterPro" id="IPR001005">
    <property type="entry name" value="SANT/Myb"/>
</dbReference>
<dbReference type="Gene3D" id="1.10.10.60">
    <property type="entry name" value="Homeodomain-like"/>
    <property type="match status" value="2"/>
</dbReference>
<organism evidence="10 11">
    <name type="scientific">Ensete ventricosum</name>
    <name type="common">Abyssinian banana</name>
    <name type="synonym">Musa ensete</name>
    <dbReference type="NCBI Taxonomy" id="4639"/>
    <lineage>
        <taxon>Eukaryota</taxon>
        <taxon>Viridiplantae</taxon>
        <taxon>Streptophyta</taxon>
        <taxon>Embryophyta</taxon>
        <taxon>Tracheophyta</taxon>
        <taxon>Spermatophyta</taxon>
        <taxon>Magnoliopsida</taxon>
        <taxon>Liliopsida</taxon>
        <taxon>Zingiberales</taxon>
        <taxon>Musaceae</taxon>
        <taxon>Ensete</taxon>
    </lineage>
</organism>
<dbReference type="InterPro" id="IPR017930">
    <property type="entry name" value="Myb_dom"/>
</dbReference>
<feature type="compositionally biased region" description="Polar residues" evidence="7">
    <location>
        <begin position="471"/>
        <end position="494"/>
    </location>
</feature>
<evidence type="ECO:0000256" key="4">
    <source>
        <dbReference type="ARBA" id="ARBA00023125"/>
    </source>
</evidence>